<keyword evidence="4" id="KW-1185">Reference proteome</keyword>
<keyword evidence="1" id="KW-1133">Transmembrane helix</keyword>
<dbReference type="PANTHER" id="PTHR34463:SF22">
    <property type="entry name" value="GLYCINE-RICH PROTEIN"/>
    <property type="match status" value="1"/>
</dbReference>
<dbReference type="PANTHER" id="PTHR34463">
    <property type="entry name" value="GLYCINE-RICH PROTEIN"/>
    <property type="match status" value="1"/>
</dbReference>
<feature type="transmembrane region" description="Helical" evidence="1">
    <location>
        <begin position="79"/>
        <end position="103"/>
    </location>
</feature>
<gene>
    <name evidence="3" type="ORF">SADUNF_Sadunf02G0199400</name>
</gene>
<organism evidence="3 4">
    <name type="scientific">Salix dunnii</name>
    <dbReference type="NCBI Taxonomy" id="1413687"/>
    <lineage>
        <taxon>Eukaryota</taxon>
        <taxon>Viridiplantae</taxon>
        <taxon>Streptophyta</taxon>
        <taxon>Embryophyta</taxon>
        <taxon>Tracheophyta</taxon>
        <taxon>Spermatophyta</taxon>
        <taxon>Magnoliopsida</taxon>
        <taxon>eudicotyledons</taxon>
        <taxon>Gunneridae</taxon>
        <taxon>Pentapetalae</taxon>
        <taxon>rosids</taxon>
        <taxon>fabids</taxon>
        <taxon>Malpighiales</taxon>
        <taxon>Salicaceae</taxon>
        <taxon>Saliceae</taxon>
        <taxon>Salix</taxon>
    </lineage>
</organism>
<keyword evidence="1" id="KW-0812">Transmembrane</keyword>
<dbReference type="EMBL" id="JADGMS010000002">
    <property type="protein sequence ID" value="KAF9688460.1"/>
    <property type="molecule type" value="Genomic_DNA"/>
</dbReference>
<feature type="signal peptide" evidence="2">
    <location>
        <begin position="1"/>
        <end position="20"/>
    </location>
</feature>
<evidence type="ECO:0000256" key="2">
    <source>
        <dbReference type="SAM" id="SignalP"/>
    </source>
</evidence>
<dbReference type="OrthoDB" id="1744753at2759"/>
<reference evidence="3 4" key="1">
    <citation type="submission" date="2020-10" db="EMBL/GenBank/DDBJ databases">
        <title>Plant Genome Project.</title>
        <authorList>
            <person name="Zhang R.-G."/>
        </authorList>
    </citation>
    <scope>NUCLEOTIDE SEQUENCE [LARGE SCALE GENOMIC DNA]</scope>
    <source>
        <strain evidence="3">FAFU-HL-1</strain>
        <tissue evidence="3">Leaf</tissue>
    </source>
</reference>
<evidence type="ECO:0000313" key="3">
    <source>
        <dbReference type="EMBL" id="KAF9688460.1"/>
    </source>
</evidence>
<keyword evidence="2" id="KW-0732">Signal</keyword>
<feature type="transmembrane region" description="Helical" evidence="1">
    <location>
        <begin position="115"/>
        <end position="142"/>
    </location>
</feature>
<protein>
    <recommendedName>
        <fullName evidence="5">Glycine-rich protein</fullName>
    </recommendedName>
</protein>
<dbReference type="Proteomes" id="UP000657918">
    <property type="component" value="Unassembled WGS sequence"/>
</dbReference>
<dbReference type="AlphaFoldDB" id="A0A835N905"/>
<evidence type="ECO:0000313" key="4">
    <source>
        <dbReference type="Proteomes" id="UP000657918"/>
    </source>
</evidence>
<evidence type="ECO:0008006" key="5">
    <source>
        <dbReference type="Google" id="ProtNLM"/>
    </source>
</evidence>
<feature type="chain" id="PRO_5032957633" description="Glycine-rich protein" evidence="2">
    <location>
        <begin position="21"/>
        <end position="147"/>
    </location>
</feature>
<keyword evidence="1" id="KW-0472">Membrane</keyword>
<proteinExistence type="predicted"/>
<name>A0A835N905_9ROSI</name>
<comment type="caution">
    <text evidence="3">The sequence shown here is derived from an EMBL/GenBank/DDBJ whole genome shotgun (WGS) entry which is preliminary data.</text>
</comment>
<accession>A0A835N905</accession>
<evidence type="ECO:0000256" key="1">
    <source>
        <dbReference type="SAM" id="Phobius"/>
    </source>
</evidence>
<sequence length="147" mass="15011">MARFYCLLVLIALVIARANARDVPKDTGLNDQKNFIAYGGVGGFAGVGGLPNLGGVVGGLGGIGGVGGLGGDSGSGGDLGGGVLVGVLVEVVVEIVLMVVLALSSTLDFAPHWLFVDVVLFHPVPVIFQCFRIALVICQQVLHLMNL</sequence>